<evidence type="ECO:0000256" key="1">
    <source>
        <dbReference type="ARBA" id="ARBA00022723"/>
    </source>
</evidence>
<dbReference type="GO" id="GO:0008657">
    <property type="term" value="F:DNA topoisomerase type II (double strand cut, ATP-hydrolyzing) inhibitor activity"/>
    <property type="evidence" value="ECO:0007669"/>
    <property type="project" value="UniProtKB-UniRule"/>
</dbReference>
<dbReference type="PANTHER" id="PTHR36150">
    <property type="entry name" value="DNA GYRASE INHIBITOR YACG"/>
    <property type="match status" value="1"/>
</dbReference>
<feature type="binding site" evidence="3">
    <location>
        <position position="45"/>
    </location>
    <ligand>
        <name>Zn(2+)</name>
        <dbReference type="ChEBI" id="CHEBI:29105"/>
    </ligand>
</feature>
<protein>
    <recommendedName>
        <fullName evidence="3">DNA gyrase inhibitor YacG</fullName>
    </recommendedName>
</protein>
<evidence type="ECO:0000313" key="6">
    <source>
        <dbReference type="Proteomes" id="UP000664161"/>
    </source>
</evidence>
<reference evidence="5 6" key="1">
    <citation type="submission" date="2021-03" db="EMBL/GenBank/DDBJ databases">
        <authorList>
            <person name="Shang D.-D."/>
            <person name="Du Z.-J."/>
            <person name="Chen G.-J."/>
        </authorList>
    </citation>
    <scope>NUCLEOTIDE SEQUENCE [LARGE SCALE GENOMIC DNA]</scope>
    <source>
        <strain evidence="5 6">F2608</strain>
    </source>
</reference>
<gene>
    <name evidence="3" type="primary">yacG</name>
    <name evidence="5" type="ORF">J3491_06120</name>
</gene>
<dbReference type="InterPro" id="IPR005584">
    <property type="entry name" value="DNA_gyrase_inhibitor_YacG"/>
</dbReference>
<sequence>MTESTSNPANSSNPSTRPKTYPCPRCGTQTAWQDNKYKPFCSSRCKLIDLGAWANEEYTLPAETTPFSDEL</sequence>
<feature type="binding site" evidence="3">
    <location>
        <position position="41"/>
    </location>
    <ligand>
        <name>Zn(2+)</name>
        <dbReference type="ChEBI" id="CHEBI:29105"/>
    </ligand>
</feature>
<dbReference type="HAMAP" id="MF_00649">
    <property type="entry name" value="DNA_gyrase_inhibitor_YacG"/>
    <property type="match status" value="1"/>
</dbReference>
<keyword evidence="6" id="KW-1185">Reference proteome</keyword>
<dbReference type="GO" id="GO:0006355">
    <property type="term" value="P:regulation of DNA-templated transcription"/>
    <property type="evidence" value="ECO:0007669"/>
    <property type="project" value="InterPro"/>
</dbReference>
<evidence type="ECO:0000256" key="2">
    <source>
        <dbReference type="ARBA" id="ARBA00022833"/>
    </source>
</evidence>
<dbReference type="InterPro" id="IPR013088">
    <property type="entry name" value="Znf_NHR/GATA"/>
</dbReference>
<dbReference type="Gene3D" id="3.30.50.10">
    <property type="entry name" value="Erythroid Transcription Factor GATA-1, subunit A"/>
    <property type="match status" value="1"/>
</dbReference>
<organism evidence="5 6">
    <name type="scientific">Psychrobacter halodurans</name>
    <dbReference type="NCBI Taxonomy" id="2818439"/>
    <lineage>
        <taxon>Bacteria</taxon>
        <taxon>Pseudomonadati</taxon>
        <taxon>Pseudomonadota</taxon>
        <taxon>Gammaproteobacteria</taxon>
        <taxon>Moraxellales</taxon>
        <taxon>Moraxellaceae</taxon>
        <taxon>Psychrobacter</taxon>
    </lineage>
</organism>
<name>A0AAW4IN59_9GAMM</name>
<proteinExistence type="inferred from homology"/>
<feature type="binding site" evidence="3">
    <location>
        <position position="26"/>
    </location>
    <ligand>
        <name>Zn(2+)</name>
        <dbReference type="ChEBI" id="CHEBI:29105"/>
    </ligand>
</feature>
<dbReference type="PANTHER" id="PTHR36150:SF1">
    <property type="entry name" value="DNA GYRASE INHIBITOR YACG"/>
    <property type="match status" value="1"/>
</dbReference>
<comment type="function">
    <text evidence="3">Inhibits all the catalytic activities of DNA gyrase by preventing its interaction with DNA. Acts by binding directly to the C-terminal domain of GyrB, which probably disrupts DNA binding by the gyrase.</text>
</comment>
<feature type="compositionally biased region" description="Low complexity" evidence="4">
    <location>
        <begin position="1"/>
        <end position="18"/>
    </location>
</feature>
<comment type="caution">
    <text evidence="5">The sequence shown here is derived from an EMBL/GenBank/DDBJ whole genome shotgun (WGS) entry which is preliminary data.</text>
</comment>
<comment type="cofactor">
    <cofactor evidence="3">
        <name>Zn(2+)</name>
        <dbReference type="ChEBI" id="CHEBI:29105"/>
    </cofactor>
    <text evidence="3">Binds 1 zinc ion.</text>
</comment>
<keyword evidence="2 3" id="KW-0862">Zinc</keyword>
<dbReference type="Proteomes" id="UP000664161">
    <property type="component" value="Unassembled WGS sequence"/>
</dbReference>
<feature type="region of interest" description="Disordered" evidence="4">
    <location>
        <begin position="1"/>
        <end position="20"/>
    </location>
</feature>
<keyword evidence="1 3" id="KW-0479">Metal-binding</keyword>
<accession>A0AAW4IN59</accession>
<dbReference type="SUPFAM" id="SSF57716">
    <property type="entry name" value="Glucocorticoid receptor-like (DNA-binding domain)"/>
    <property type="match status" value="1"/>
</dbReference>
<dbReference type="GO" id="GO:0008270">
    <property type="term" value="F:zinc ion binding"/>
    <property type="evidence" value="ECO:0007669"/>
    <property type="project" value="UniProtKB-UniRule"/>
</dbReference>
<comment type="subunit">
    <text evidence="3">Interacts with GyrB.</text>
</comment>
<evidence type="ECO:0000256" key="4">
    <source>
        <dbReference type="SAM" id="MobiDB-lite"/>
    </source>
</evidence>
<dbReference type="EMBL" id="JAGBKN010000010">
    <property type="protein sequence ID" value="MBO1516908.1"/>
    <property type="molecule type" value="Genomic_DNA"/>
</dbReference>
<comment type="similarity">
    <text evidence="3">Belongs to the DNA gyrase inhibitor YacG family.</text>
</comment>
<evidence type="ECO:0000256" key="3">
    <source>
        <dbReference type="HAMAP-Rule" id="MF_00649"/>
    </source>
</evidence>
<dbReference type="RefSeq" id="WP_075100869.1">
    <property type="nucleotide sequence ID" value="NZ_JAGBKN010000010.1"/>
</dbReference>
<dbReference type="Pfam" id="PF03884">
    <property type="entry name" value="YacG"/>
    <property type="match status" value="1"/>
</dbReference>
<dbReference type="AlphaFoldDB" id="A0AAW4IN59"/>
<evidence type="ECO:0000313" key="5">
    <source>
        <dbReference type="EMBL" id="MBO1516908.1"/>
    </source>
</evidence>
<feature type="binding site" evidence="3">
    <location>
        <position position="23"/>
    </location>
    <ligand>
        <name>Zn(2+)</name>
        <dbReference type="ChEBI" id="CHEBI:29105"/>
    </ligand>
</feature>